<sequence length="137" mass="15629">MARKLDTLLHRTLKRGCGECWKGRRSFYLIPKTNVAWRVCLYLLGTLRGEELLLPRLNDKTKHARERHPLCLPLDGGRARGRRHETPSDVHDSGVIGCTALSYAWRWRSGHLIWVRDGIGGQRRSQSLGGIEGIPHE</sequence>
<organism evidence="1 2">
    <name type="scientific">Portunus trituberculatus</name>
    <name type="common">Swimming crab</name>
    <name type="synonym">Neptunus trituberculatus</name>
    <dbReference type="NCBI Taxonomy" id="210409"/>
    <lineage>
        <taxon>Eukaryota</taxon>
        <taxon>Metazoa</taxon>
        <taxon>Ecdysozoa</taxon>
        <taxon>Arthropoda</taxon>
        <taxon>Crustacea</taxon>
        <taxon>Multicrustacea</taxon>
        <taxon>Malacostraca</taxon>
        <taxon>Eumalacostraca</taxon>
        <taxon>Eucarida</taxon>
        <taxon>Decapoda</taxon>
        <taxon>Pleocyemata</taxon>
        <taxon>Brachyura</taxon>
        <taxon>Eubrachyura</taxon>
        <taxon>Portunoidea</taxon>
        <taxon>Portunidae</taxon>
        <taxon>Portuninae</taxon>
        <taxon>Portunus</taxon>
    </lineage>
</organism>
<protein>
    <submittedName>
        <fullName evidence="1">Uncharacterized protein</fullName>
    </submittedName>
</protein>
<evidence type="ECO:0000313" key="2">
    <source>
        <dbReference type="Proteomes" id="UP000324222"/>
    </source>
</evidence>
<name>A0A5B7IAM9_PORTR</name>
<gene>
    <name evidence="1" type="ORF">E2C01_077150</name>
</gene>
<comment type="caution">
    <text evidence="1">The sequence shown here is derived from an EMBL/GenBank/DDBJ whole genome shotgun (WGS) entry which is preliminary data.</text>
</comment>
<dbReference type="AlphaFoldDB" id="A0A5B7IAM9"/>
<accession>A0A5B7IAM9</accession>
<dbReference type="EMBL" id="VSRR010059887">
    <property type="protein sequence ID" value="MPC82481.1"/>
    <property type="molecule type" value="Genomic_DNA"/>
</dbReference>
<dbReference type="Proteomes" id="UP000324222">
    <property type="component" value="Unassembled WGS sequence"/>
</dbReference>
<reference evidence="1 2" key="1">
    <citation type="submission" date="2019-05" db="EMBL/GenBank/DDBJ databases">
        <title>Another draft genome of Portunus trituberculatus and its Hox gene families provides insights of decapod evolution.</title>
        <authorList>
            <person name="Jeong J.-H."/>
            <person name="Song I."/>
            <person name="Kim S."/>
            <person name="Choi T."/>
            <person name="Kim D."/>
            <person name="Ryu S."/>
            <person name="Kim W."/>
        </authorList>
    </citation>
    <scope>NUCLEOTIDE SEQUENCE [LARGE SCALE GENOMIC DNA]</scope>
    <source>
        <tissue evidence="1">Muscle</tissue>
    </source>
</reference>
<keyword evidence="2" id="KW-1185">Reference proteome</keyword>
<proteinExistence type="predicted"/>
<evidence type="ECO:0000313" key="1">
    <source>
        <dbReference type="EMBL" id="MPC82481.1"/>
    </source>
</evidence>